<name>A0A151AAR0_9EURY</name>
<dbReference type="AlphaFoldDB" id="A0A151AAR0"/>
<dbReference type="EMBL" id="LTAZ01000013">
    <property type="protein sequence ID" value="KYH24582.1"/>
    <property type="molecule type" value="Genomic_DNA"/>
</dbReference>
<keyword evidence="2" id="KW-1185">Reference proteome</keyword>
<gene>
    <name evidence="1" type="ORF">HAPAU_35650</name>
</gene>
<evidence type="ECO:0000313" key="1">
    <source>
        <dbReference type="EMBL" id="KYH24582.1"/>
    </source>
</evidence>
<dbReference type="Proteomes" id="UP000075321">
    <property type="component" value="Unassembled WGS sequence"/>
</dbReference>
<protein>
    <submittedName>
        <fullName evidence="1">Uncharacterized protein</fullName>
    </submittedName>
</protein>
<comment type="caution">
    <text evidence="1">The sequence shown here is derived from an EMBL/GenBank/DDBJ whole genome shotgun (WGS) entry which is preliminary data.</text>
</comment>
<dbReference type="PATRIC" id="fig|1008153.3.peg.3758"/>
<accession>A0A151AAR0</accession>
<organism evidence="1 2">
    <name type="scientific">Halalkalicoccus paucihalophilus</name>
    <dbReference type="NCBI Taxonomy" id="1008153"/>
    <lineage>
        <taxon>Archaea</taxon>
        <taxon>Methanobacteriati</taxon>
        <taxon>Methanobacteriota</taxon>
        <taxon>Stenosarchaea group</taxon>
        <taxon>Halobacteria</taxon>
        <taxon>Halobacteriales</taxon>
        <taxon>Halococcaceae</taxon>
        <taxon>Halalkalicoccus</taxon>
    </lineage>
</organism>
<reference evidence="1 2" key="1">
    <citation type="submission" date="2016-02" db="EMBL/GenBank/DDBJ databases">
        <title>Genome sequence of Halalkalicoccus paucihalophilus DSM 24557.</title>
        <authorList>
            <person name="Poehlein A."/>
            <person name="Daniel R."/>
        </authorList>
    </citation>
    <scope>NUCLEOTIDE SEQUENCE [LARGE SCALE GENOMIC DNA]</scope>
    <source>
        <strain evidence="1 2">DSM 24557</strain>
    </source>
</reference>
<proteinExistence type="predicted"/>
<sequence length="42" mass="4996">MRAEALSPIAAEYDYLPKEPQEMVDLMRVRTLHSQRDAMYRL</sequence>
<evidence type="ECO:0000313" key="2">
    <source>
        <dbReference type="Proteomes" id="UP000075321"/>
    </source>
</evidence>